<feature type="coiled-coil region" evidence="1">
    <location>
        <begin position="34"/>
        <end position="80"/>
    </location>
</feature>
<accession>A0A380JMC7</accession>
<evidence type="ECO:0000256" key="1">
    <source>
        <dbReference type="SAM" id="Coils"/>
    </source>
</evidence>
<dbReference type="RefSeq" id="WP_115250223.1">
    <property type="nucleotide sequence ID" value="NZ_UHFF01000002.1"/>
</dbReference>
<evidence type="ECO:0000313" key="2">
    <source>
        <dbReference type="EMBL" id="SUN44401.1"/>
    </source>
</evidence>
<dbReference type="Proteomes" id="UP000254461">
    <property type="component" value="Unassembled WGS sequence"/>
</dbReference>
<gene>
    <name evidence="2" type="ORF">NCTC12092_00064</name>
</gene>
<organism evidence="2 3">
    <name type="scientific">Streptococcus equi subsp. equi</name>
    <dbReference type="NCBI Taxonomy" id="148942"/>
    <lineage>
        <taxon>Bacteria</taxon>
        <taxon>Bacillati</taxon>
        <taxon>Bacillota</taxon>
        <taxon>Bacilli</taxon>
        <taxon>Lactobacillales</taxon>
        <taxon>Streptococcaceae</taxon>
        <taxon>Streptococcus</taxon>
    </lineage>
</organism>
<reference evidence="2 3" key="1">
    <citation type="submission" date="2018-06" db="EMBL/GenBank/DDBJ databases">
        <authorList>
            <consortium name="Pathogen Informatics"/>
            <person name="Doyle S."/>
        </authorList>
    </citation>
    <scope>NUCLEOTIDE SEQUENCE [LARGE SCALE GENOMIC DNA]</scope>
    <source>
        <strain evidence="2 3">NCTC12092</strain>
    </source>
</reference>
<evidence type="ECO:0000313" key="3">
    <source>
        <dbReference type="Proteomes" id="UP000254461"/>
    </source>
</evidence>
<protein>
    <submittedName>
        <fullName evidence="2">Membrane protein</fullName>
    </submittedName>
</protein>
<proteinExistence type="predicted"/>
<sequence>MKKVKQLIIAMLASLLLIVNTVPSIIYASEVTRISQKQQAVNEAINEIDIILENPIYVSENELNSRIQEAKVRYPNLSEERMKELAYQTLSPYSFRASVWDGQGVTLDEFAWVVENLIAATISGGIGGIGNLVKHKGLAAAKATLSRVAKNAAMRIGVYSAWLAGTLERVFDYINIFYNVGYAVAQWVDARDFHPNNGRINAWA</sequence>
<name>A0A380JMC7_9STRE</name>
<dbReference type="EMBL" id="UHFF01000002">
    <property type="protein sequence ID" value="SUN44401.1"/>
    <property type="molecule type" value="Genomic_DNA"/>
</dbReference>
<keyword evidence="1" id="KW-0175">Coiled coil</keyword>
<dbReference type="AlphaFoldDB" id="A0A380JMC7"/>